<comment type="caution">
    <text evidence="1">The sequence shown here is derived from an EMBL/GenBank/DDBJ whole genome shotgun (WGS) entry which is preliminary data.</text>
</comment>
<feature type="non-terminal residue" evidence="1">
    <location>
        <position position="1"/>
    </location>
</feature>
<evidence type="ECO:0000313" key="2">
    <source>
        <dbReference type="Proteomes" id="UP001207468"/>
    </source>
</evidence>
<dbReference type="EMBL" id="JAGFNK010000021">
    <property type="protein sequence ID" value="KAI9511440.1"/>
    <property type="molecule type" value="Genomic_DNA"/>
</dbReference>
<accession>A0ACC0UJE0</accession>
<protein>
    <submittedName>
        <fullName evidence="1">Uncharacterized protein</fullName>
    </submittedName>
</protein>
<gene>
    <name evidence="1" type="ORF">F5148DRAFT_975039</name>
</gene>
<reference evidence="1" key="1">
    <citation type="submission" date="2021-03" db="EMBL/GenBank/DDBJ databases">
        <title>Evolutionary priming and transition to the ectomycorrhizal habit in an iconic lineage of mushroom-forming fungi: is preadaptation a requirement?</title>
        <authorList>
            <consortium name="DOE Joint Genome Institute"/>
            <person name="Looney B.P."/>
            <person name="Miyauchi S."/>
            <person name="Morin E."/>
            <person name="Drula E."/>
            <person name="Courty P.E."/>
            <person name="Chicoki N."/>
            <person name="Fauchery L."/>
            <person name="Kohler A."/>
            <person name="Kuo A."/>
            <person name="LaButti K."/>
            <person name="Pangilinan J."/>
            <person name="Lipzen A."/>
            <person name="Riley R."/>
            <person name="Andreopoulos W."/>
            <person name="He G."/>
            <person name="Johnson J."/>
            <person name="Barry K.W."/>
            <person name="Grigoriev I.V."/>
            <person name="Nagy L."/>
            <person name="Hibbett D."/>
            <person name="Henrissat B."/>
            <person name="Matheny P.B."/>
            <person name="Labbe J."/>
            <person name="Martin A.F."/>
        </authorList>
    </citation>
    <scope>NUCLEOTIDE SEQUENCE</scope>
    <source>
        <strain evidence="1">BPL698</strain>
    </source>
</reference>
<organism evidence="1 2">
    <name type="scientific">Russula earlei</name>
    <dbReference type="NCBI Taxonomy" id="71964"/>
    <lineage>
        <taxon>Eukaryota</taxon>
        <taxon>Fungi</taxon>
        <taxon>Dikarya</taxon>
        <taxon>Basidiomycota</taxon>
        <taxon>Agaricomycotina</taxon>
        <taxon>Agaricomycetes</taxon>
        <taxon>Russulales</taxon>
        <taxon>Russulaceae</taxon>
        <taxon>Russula</taxon>
    </lineage>
</organism>
<sequence>CFLTACALQACLSKNTYSQEKCAEHMRDLYKCCQTLYDATDGHGESTACPMPGVVRRWLKAHLAGTAWH</sequence>
<evidence type="ECO:0000313" key="1">
    <source>
        <dbReference type="EMBL" id="KAI9511440.1"/>
    </source>
</evidence>
<dbReference type="Proteomes" id="UP001207468">
    <property type="component" value="Unassembled WGS sequence"/>
</dbReference>
<proteinExistence type="predicted"/>
<name>A0ACC0UJE0_9AGAM</name>
<keyword evidence="2" id="KW-1185">Reference proteome</keyword>